<dbReference type="Pfam" id="PF03816">
    <property type="entry name" value="LytR_cpsA_psr"/>
    <property type="match status" value="1"/>
</dbReference>
<evidence type="ECO:0000256" key="2">
    <source>
        <dbReference type="ARBA" id="ARBA00022692"/>
    </source>
</evidence>
<name>A0A285N9P2_9BACI</name>
<gene>
    <name evidence="7" type="ORF">SAMN05421503_0724</name>
</gene>
<reference evidence="8" key="1">
    <citation type="submission" date="2017-09" db="EMBL/GenBank/DDBJ databases">
        <authorList>
            <person name="Varghese N."/>
            <person name="Submissions S."/>
        </authorList>
    </citation>
    <scope>NUCLEOTIDE SEQUENCE [LARGE SCALE GENOMIC DNA]</scope>
    <source>
        <strain evidence="8">CGMCC 1.8913</strain>
    </source>
</reference>
<dbReference type="EMBL" id="OBEK01000001">
    <property type="protein sequence ID" value="SNZ04666.1"/>
    <property type="molecule type" value="Genomic_DNA"/>
</dbReference>
<evidence type="ECO:0000256" key="1">
    <source>
        <dbReference type="ARBA" id="ARBA00006068"/>
    </source>
</evidence>
<proteinExistence type="inferred from homology"/>
<dbReference type="InterPro" id="IPR004474">
    <property type="entry name" value="LytR_CpsA_psr"/>
</dbReference>
<evidence type="ECO:0000313" key="8">
    <source>
        <dbReference type="Proteomes" id="UP000219356"/>
    </source>
</evidence>
<feature type="compositionally biased region" description="Polar residues" evidence="5">
    <location>
        <begin position="444"/>
        <end position="455"/>
    </location>
</feature>
<dbReference type="RefSeq" id="WP_097039292.1">
    <property type="nucleotide sequence ID" value="NZ_OBEK01000001.1"/>
</dbReference>
<protein>
    <submittedName>
        <fullName evidence="7">Transcriptional attenuator, LytR family</fullName>
    </submittedName>
</protein>
<dbReference type="AlphaFoldDB" id="A0A285N9P2"/>
<evidence type="ECO:0000313" key="7">
    <source>
        <dbReference type="EMBL" id="SNZ04666.1"/>
    </source>
</evidence>
<feature type="region of interest" description="Disordered" evidence="5">
    <location>
        <begin position="332"/>
        <end position="455"/>
    </location>
</feature>
<sequence length="455" mass="49435">MSRRSPYQSQPPRRKVKKKLKKKRILMLILLPILILGAGGAAYATHLYNSAANAIEKSHVADAREKSNLRDAAVDPVEDNVSILFMGVDDSDTRDQSNARSDAMILATFNKDEHSVDLLSIPRDSYVYVPEVDRKTKITHAHAYGGAQASVETVENFLNVPVDYYAEINFNAFMDIIDTLGGIEVEVPYELYEQNSKDQKNAIHLEEGLQELNGEEALALARTRHYDNDIERGKRQQEIIKAMISKASSASSIFKYDDLIQDVGDNLTTSLTFDQIKSFISYGTSNELTINTLNLDGTGGKLSDGIWYYQVDPTSLADAQKELREHLGLSAEIDTDSVETDSSGVYDSTGTTDSTGSNGSAGYTESSTETDSTYDSTGTTDSTGSSSSDEYTESSTETNSTYGSTGTTDSSETNGSAGYTESSTETGSTYDSTDSSSSYDSTSQPYGTSESTTTP</sequence>
<evidence type="ECO:0000256" key="5">
    <source>
        <dbReference type="SAM" id="MobiDB-lite"/>
    </source>
</evidence>
<comment type="similarity">
    <text evidence="1">Belongs to the LytR/CpsA/Psr (LCP) family.</text>
</comment>
<dbReference type="Gene3D" id="3.40.630.190">
    <property type="entry name" value="LCP protein"/>
    <property type="match status" value="1"/>
</dbReference>
<dbReference type="Proteomes" id="UP000219356">
    <property type="component" value="Unassembled WGS sequence"/>
</dbReference>
<keyword evidence="4" id="KW-1133">Transmembrane helix</keyword>
<keyword evidence="8" id="KW-1185">Reference proteome</keyword>
<dbReference type="PANTHER" id="PTHR33392">
    <property type="entry name" value="POLYISOPRENYL-TEICHOIC ACID--PEPTIDOGLYCAN TEICHOIC ACID TRANSFERASE TAGU"/>
    <property type="match status" value="1"/>
</dbReference>
<evidence type="ECO:0000256" key="4">
    <source>
        <dbReference type="ARBA" id="ARBA00022989"/>
    </source>
</evidence>
<keyword evidence="4" id="KW-0472">Membrane</keyword>
<keyword evidence="3" id="KW-0735">Signal-anchor</keyword>
<feature type="compositionally biased region" description="Low complexity" evidence="5">
    <location>
        <begin position="340"/>
        <end position="443"/>
    </location>
</feature>
<evidence type="ECO:0000256" key="3">
    <source>
        <dbReference type="ARBA" id="ARBA00022968"/>
    </source>
</evidence>
<keyword evidence="2" id="KW-0812">Transmembrane</keyword>
<dbReference type="NCBIfam" id="TIGR00350">
    <property type="entry name" value="lytR_cpsA_psr"/>
    <property type="match status" value="1"/>
</dbReference>
<evidence type="ECO:0000259" key="6">
    <source>
        <dbReference type="Pfam" id="PF03816"/>
    </source>
</evidence>
<dbReference type="OrthoDB" id="27330at2"/>
<dbReference type="InterPro" id="IPR050922">
    <property type="entry name" value="LytR/CpsA/Psr_CW_biosynth"/>
</dbReference>
<organism evidence="7 8">
    <name type="scientific">Terribacillus aidingensis</name>
    <dbReference type="NCBI Taxonomy" id="586416"/>
    <lineage>
        <taxon>Bacteria</taxon>
        <taxon>Bacillati</taxon>
        <taxon>Bacillota</taxon>
        <taxon>Bacilli</taxon>
        <taxon>Bacillales</taxon>
        <taxon>Bacillaceae</taxon>
        <taxon>Terribacillus</taxon>
    </lineage>
</organism>
<accession>A0A285N9P2</accession>
<feature type="domain" description="Cell envelope-related transcriptional attenuator" evidence="6">
    <location>
        <begin position="100"/>
        <end position="248"/>
    </location>
</feature>
<dbReference type="PANTHER" id="PTHR33392:SF3">
    <property type="entry name" value="POLYISOPRENYL-TEICHOIC ACID--PEPTIDOGLYCAN TEICHOIC ACID TRANSFERASE TAGT"/>
    <property type="match status" value="1"/>
</dbReference>
<dbReference type="GO" id="GO:0071555">
    <property type="term" value="P:cell wall organization"/>
    <property type="evidence" value="ECO:0007669"/>
    <property type="project" value="UniProtKB-KW"/>
</dbReference>